<dbReference type="EMBL" id="FWXO01000002">
    <property type="protein sequence ID" value="SMC53390.1"/>
    <property type="molecule type" value="Genomic_DNA"/>
</dbReference>
<name>A0A1W1ZYB7_9FLAO</name>
<evidence type="ECO:0000256" key="2">
    <source>
        <dbReference type="ARBA" id="ARBA00011245"/>
    </source>
</evidence>
<dbReference type="STRING" id="504486.SAMN05660703_1643"/>
<dbReference type="InterPro" id="IPR014718">
    <property type="entry name" value="GH-type_carb-bd"/>
</dbReference>
<dbReference type="GO" id="GO:0030246">
    <property type="term" value="F:carbohydrate binding"/>
    <property type="evidence" value="ECO:0007669"/>
    <property type="project" value="InterPro"/>
</dbReference>
<dbReference type="Gene3D" id="2.70.98.10">
    <property type="match status" value="1"/>
</dbReference>
<evidence type="ECO:0000256" key="3">
    <source>
        <dbReference type="ARBA" id="ARBA00022837"/>
    </source>
</evidence>
<sequence length="322" mass="36686">MKKWIRFELAIVLFAILISSLEACRKVKSEVSTEIADTTSSTETSTNITAKEKIKHSTEFKNYWYSGKAEITSYKLNQARYGELREGSSVLIFVTEPFAAEKQVKADENRPTNIPVLKLNSTKNYLTGIYPYTIMTSSFLPVNEDSHALKVSFSAQEWCGQVYAQLNNKNNYEITSHSYFESEGDQDFSLDKTTLEDEIWNKIRINPEVLPTGNLKIIPSFEFIRLSHKEFKAYAAVTSLNVKNDTISTYTISYPELERKLEIDFTTTFPHSIIGWTETSKSGFGSEAKLMTSTAVKIKTIITPYWQQNKNSDLFLRDSLGI</sequence>
<evidence type="ECO:0008006" key="6">
    <source>
        <dbReference type="Google" id="ProtNLM"/>
    </source>
</evidence>
<dbReference type="RefSeq" id="WP_084061001.1">
    <property type="nucleotide sequence ID" value="NZ_FWXO01000002.1"/>
</dbReference>
<dbReference type="Proteomes" id="UP000192360">
    <property type="component" value="Unassembled WGS sequence"/>
</dbReference>
<evidence type="ECO:0000313" key="5">
    <source>
        <dbReference type="Proteomes" id="UP000192360"/>
    </source>
</evidence>
<keyword evidence="5" id="KW-1185">Reference proteome</keyword>
<gene>
    <name evidence="4" type="ORF">SAMN05660703_1643</name>
</gene>
<comment type="subunit">
    <text evidence="2">Monomer.</text>
</comment>
<evidence type="ECO:0000313" key="4">
    <source>
        <dbReference type="EMBL" id="SMC53390.1"/>
    </source>
</evidence>
<protein>
    <recommendedName>
        <fullName evidence="6">Septum formation inhibitor Maf</fullName>
    </recommendedName>
</protein>
<dbReference type="AlphaFoldDB" id="A0A1W1ZYB7"/>
<accession>A0A1W1ZYB7</accession>
<evidence type="ECO:0000256" key="1">
    <source>
        <dbReference type="ARBA" id="ARBA00001913"/>
    </source>
</evidence>
<proteinExistence type="predicted"/>
<dbReference type="OrthoDB" id="5496093at2"/>
<organism evidence="4 5">
    <name type="scientific">Cellulophaga tyrosinoxydans</name>
    <dbReference type="NCBI Taxonomy" id="504486"/>
    <lineage>
        <taxon>Bacteria</taxon>
        <taxon>Pseudomonadati</taxon>
        <taxon>Bacteroidota</taxon>
        <taxon>Flavobacteriia</taxon>
        <taxon>Flavobacteriales</taxon>
        <taxon>Flavobacteriaceae</taxon>
        <taxon>Cellulophaga</taxon>
    </lineage>
</organism>
<keyword evidence="3" id="KW-0106">Calcium</keyword>
<reference evidence="4 5" key="1">
    <citation type="submission" date="2017-04" db="EMBL/GenBank/DDBJ databases">
        <authorList>
            <person name="Afonso C.L."/>
            <person name="Miller P.J."/>
            <person name="Scott M.A."/>
            <person name="Spackman E."/>
            <person name="Goraichik I."/>
            <person name="Dimitrov K.M."/>
            <person name="Suarez D.L."/>
            <person name="Swayne D.E."/>
        </authorList>
    </citation>
    <scope>NUCLEOTIDE SEQUENCE [LARGE SCALE GENOMIC DNA]</scope>
    <source>
        <strain evidence="4 5">DSM 21164</strain>
    </source>
</reference>
<comment type="cofactor">
    <cofactor evidence="1">
        <name>Ca(2+)</name>
        <dbReference type="ChEBI" id="CHEBI:29108"/>
    </cofactor>
</comment>